<dbReference type="InterPro" id="IPR051908">
    <property type="entry name" value="Ribosomal_N-acetyltransferase"/>
</dbReference>
<sequence length="183" mass="20225">MSDIFLRAFQKNDAAAFAVIARESAIDADPWMGWCDHQYSEQQALEWFAVCAQERAFQTGYEFGVFDKESGQLLGAAGVNMIDRIHQRGNLSYWVAPRWQGQGIATTVASFLTQYSFTELRLLRVELVIAAANLASRRVADKIGAQLECLARNRLCLNGNSVDAAVYSLIPGEVRAASCLIQA</sequence>
<accession>A0ABS5H2D5</accession>
<proteinExistence type="predicted"/>
<dbReference type="Proteomes" id="UP000682982">
    <property type="component" value="Unassembled WGS sequence"/>
</dbReference>
<dbReference type="EMBL" id="JAGSPK010000003">
    <property type="protein sequence ID" value="MBR7792869.1"/>
    <property type="molecule type" value="Genomic_DNA"/>
</dbReference>
<dbReference type="RefSeq" id="WP_212678890.1">
    <property type="nucleotide sequence ID" value="NZ_JAGSPK010000003.1"/>
</dbReference>
<protein>
    <submittedName>
        <fullName evidence="2">GNAT family N-acetyltransferase</fullName>
    </submittedName>
</protein>
<dbReference type="PANTHER" id="PTHR43441:SF10">
    <property type="entry name" value="ACETYLTRANSFERASE"/>
    <property type="match status" value="1"/>
</dbReference>
<dbReference type="SUPFAM" id="SSF55729">
    <property type="entry name" value="Acyl-CoA N-acyltransferases (Nat)"/>
    <property type="match status" value="1"/>
</dbReference>
<gene>
    <name evidence="2" type="ORF">KDM87_09705</name>
</gene>
<organism evidence="2 3">
    <name type="scientific">Undibacterium rivi</name>
    <dbReference type="NCBI Taxonomy" id="2828729"/>
    <lineage>
        <taxon>Bacteria</taxon>
        <taxon>Pseudomonadati</taxon>
        <taxon>Pseudomonadota</taxon>
        <taxon>Betaproteobacteria</taxon>
        <taxon>Burkholderiales</taxon>
        <taxon>Oxalobacteraceae</taxon>
        <taxon>Undibacterium</taxon>
    </lineage>
</organism>
<dbReference type="PANTHER" id="PTHR43441">
    <property type="entry name" value="RIBOSOMAL-PROTEIN-SERINE ACETYLTRANSFERASE"/>
    <property type="match status" value="1"/>
</dbReference>
<evidence type="ECO:0000259" key="1">
    <source>
        <dbReference type="PROSITE" id="PS51186"/>
    </source>
</evidence>
<feature type="domain" description="N-acetyltransferase" evidence="1">
    <location>
        <begin position="18"/>
        <end position="173"/>
    </location>
</feature>
<keyword evidence="3" id="KW-1185">Reference proteome</keyword>
<comment type="caution">
    <text evidence="2">The sequence shown here is derived from an EMBL/GenBank/DDBJ whole genome shotgun (WGS) entry which is preliminary data.</text>
</comment>
<evidence type="ECO:0000313" key="2">
    <source>
        <dbReference type="EMBL" id="MBR7792869.1"/>
    </source>
</evidence>
<dbReference type="PROSITE" id="PS51186">
    <property type="entry name" value="GNAT"/>
    <property type="match status" value="1"/>
</dbReference>
<dbReference type="Pfam" id="PF13302">
    <property type="entry name" value="Acetyltransf_3"/>
    <property type="match status" value="1"/>
</dbReference>
<dbReference type="Gene3D" id="3.40.630.30">
    <property type="match status" value="1"/>
</dbReference>
<name>A0ABS5H2D5_9BURK</name>
<evidence type="ECO:0000313" key="3">
    <source>
        <dbReference type="Proteomes" id="UP000682982"/>
    </source>
</evidence>
<dbReference type="InterPro" id="IPR000182">
    <property type="entry name" value="GNAT_dom"/>
</dbReference>
<reference evidence="2 3" key="1">
    <citation type="submission" date="2021-04" db="EMBL/GenBank/DDBJ databases">
        <title>novel species isolated from subtropical streams in China.</title>
        <authorList>
            <person name="Lu H."/>
        </authorList>
    </citation>
    <scope>NUCLEOTIDE SEQUENCE [LARGE SCALE GENOMIC DNA]</scope>
    <source>
        <strain evidence="2 3">FT147W</strain>
    </source>
</reference>
<dbReference type="InterPro" id="IPR016181">
    <property type="entry name" value="Acyl_CoA_acyltransferase"/>
</dbReference>